<dbReference type="Gene3D" id="1.10.555.10">
    <property type="entry name" value="Rho GTPase activation protein"/>
    <property type="match status" value="1"/>
</dbReference>
<evidence type="ECO:0000256" key="2">
    <source>
        <dbReference type="SAM" id="Coils"/>
    </source>
</evidence>
<feature type="compositionally biased region" description="Polar residues" evidence="3">
    <location>
        <begin position="447"/>
        <end position="459"/>
    </location>
</feature>
<protein>
    <submittedName>
        <fullName evidence="6">Protein FAM13A-like</fullName>
    </submittedName>
</protein>
<feature type="compositionally biased region" description="Basic residues" evidence="3">
    <location>
        <begin position="465"/>
        <end position="480"/>
    </location>
</feature>
<evidence type="ECO:0000256" key="1">
    <source>
        <dbReference type="ARBA" id="ARBA00007549"/>
    </source>
</evidence>
<dbReference type="InterPro" id="IPR039102">
    <property type="entry name" value="FAM13"/>
</dbReference>
<name>A0ABM4BXL9_HYDVU</name>
<feature type="region of interest" description="Disordered" evidence="3">
    <location>
        <begin position="447"/>
        <end position="486"/>
    </location>
</feature>
<dbReference type="GeneID" id="136071956"/>
<reference evidence="6" key="1">
    <citation type="submission" date="2025-08" db="UniProtKB">
        <authorList>
            <consortium name="RefSeq"/>
        </authorList>
    </citation>
    <scope>IDENTIFICATION</scope>
</reference>
<feature type="coiled-coil region" evidence="2">
    <location>
        <begin position="550"/>
        <end position="577"/>
    </location>
</feature>
<dbReference type="Proteomes" id="UP001652625">
    <property type="component" value="Chromosome 05"/>
</dbReference>
<comment type="similarity">
    <text evidence="1">Belongs to the FAM13 family.</text>
</comment>
<accession>A0ABM4BXL9</accession>
<feature type="domain" description="Rho-GAP" evidence="4">
    <location>
        <begin position="63"/>
        <end position="251"/>
    </location>
</feature>
<dbReference type="PANTHER" id="PTHR15904">
    <property type="entry name" value="FAM13"/>
    <property type="match status" value="1"/>
</dbReference>
<dbReference type="SUPFAM" id="SSF48350">
    <property type="entry name" value="GTPase activation domain, GAP"/>
    <property type="match status" value="1"/>
</dbReference>
<organism evidence="5 6">
    <name type="scientific">Hydra vulgaris</name>
    <name type="common">Hydra</name>
    <name type="synonym">Hydra attenuata</name>
    <dbReference type="NCBI Taxonomy" id="6087"/>
    <lineage>
        <taxon>Eukaryota</taxon>
        <taxon>Metazoa</taxon>
        <taxon>Cnidaria</taxon>
        <taxon>Hydrozoa</taxon>
        <taxon>Hydroidolina</taxon>
        <taxon>Anthoathecata</taxon>
        <taxon>Aplanulata</taxon>
        <taxon>Hydridae</taxon>
        <taxon>Hydra</taxon>
    </lineage>
</organism>
<evidence type="ECO:0000313" key="5">
    <source>
        <dbReference type="Proteomes" id="UP001652625"/>
    </source>
</evidence>
<keyword evidence="5" id="KW-1185">Reference proteome</keyword>
<dbReference type="PROSITE" id="PS50238">
    <property type="entry name" value="RHOGAP"/>
    <property type="match status" value="1"/>
</dbReference>
<sequence length="914" mass="105323">MGSSSYVNHTKLQTSGSSPMLLTPQLVSPRSESISSKVKKILTASPKVIKDKVQVLQNKTFGVPLEYLNHRDQSDVPVIVTRLCEYLKLHGLKHEGLFRVNGNMKVVEKLKTAFDMYGDADIEEIGDIAAVASLLKLFLRELSEPVIPEELQPIFIKIQDQHGKDKKKAAFMLKEIIQRMPKGNALLLKYLCEFMLSIADGSAVNKMTPLALAIVFGPNIFRCGEGLEGLREQAYVNAVLLIILQEFNEIFQINNTMFPDSKEVESPEKPIPYFEHMKVLKNHRQRHKTIYTSDALILDSREKELAEQGSYYRSRNVTPKITINTSDDQVSKNEINNEDINLDNLSLSTSPLNKNLVTKMINTSVKEHLFGNNMSSTESDILDEHLTPLTLPQHDRLGDSDIDVDNSNEYGKVKKSKKNLVSKTLSSPYKLTEKSLTDNDLMYIAERTNSPLEPLTTTRAPPPQNRRKMSRSTSVGHKKQLQPPNLSAPSLDIYKLSFEEETKTKDIKTKESRLFNQNFVPFHSSPIHVDDRDLNFKDMIQQEHKYDTINQDLKKKIASLKKIIKVFEDNFEEVEGRKPKITEKYEIQKYITELGKLKKQLNDEALKLINPPNVSSKHKDSDIKELTDKEDLSKEDTLIALFSRLDKRRKEVGRPHDILLMTYDELKEEKLAVQKSLLQYENLHGRPETKEDKVLMRPLYDRYRKIKRRIASSSRVISPVKTIYGDFNQMNIDSGLQHENDNYFINNFNEEKRQASVHSKNEFILSPRQPSYQPYLDSNKDFFENGHYLNSNENSGRLGVNERVDPLGKTLNVTKKFIDASPAIKKNHVSESILYDATLSELIEQQNETKRAKKQLGKLLKEFEDKFFIDQHRKVQKEDRIPKEREYREYKLIKAKLRLIDALVAKKSEYNRVI</sequence>
<dbReference type="PANTHER" id="PTHR15904:SF17">
    <property type="entry name" value="RHO-GAP DOMAIN-CONTAINING PROTEIN"/>
    <property type="match status" value="1"/>
</dbReference>
<keyword evidence="2" id="KW-0175">Coiled coil</keyword>
<feature type="region of interest" description="Disordered" evidence="3">
    <location>
        <begin position="1"/>
        <end position="22"/>
    </location>
</feature>
<gene>
    <name evidence="6" type="primary">LOC136071956</name>
</gene>
<dbReference type="Pfam" id="PF26116">
    <property type="entry name" value="FAM13A"/>
    <property type="match status" value="2"/>
</dbReference>
<dbReference type="RefSeq" id="XP_065653982.1">
    <property type="nucleotide sequence ID" value="XM_065797910.1"/>
</dbReference>
<dbReference type="InterPro" id="IPR000198">
    <property type="entry name" value="RhoGAP_dom"/>
</dbReference>
<evidence type="ECO:0000259" key="4">
    <source>
        <dbReference type="PROSITE" id="PS50238"/>
    </source>
</evidence>
<proteinExistence type="inferred from homology"/>
<dbReference type="InterPro" id="IPR059029">
    <property type="entry name" value="FAM13A_dom"/>
</dbReference>
<dbReference type="SMART" id="SM00324">
    <property type="entry name" value="RhoGAP"/>
    <property type="match status" value="1"/>
</dbReference>
<dbReference type="InterPro" id="IPR008936">
    <property type="entry name" value="Rho_GTPase_activation_prot"/>
</dbReference>
<evidence type="ECO:0000313" key="6">
    <source>
        <dbReference type="RefSeq" id="XP_065653982.1"/>
    </source>
</evidence>
<dbReference type="Pfam" id="PF00620">
    <property type="entry name" value="RhoGAP"/>
    <property type="match status" value="1"/>
</dbReference>
<evidence type="ECO:0000256" key="3">
    <source>
        <dbReference type="SAM" id="MobiDB-lite"/>
    </source>
</evidence>